<reference evidence="2" key="2">
    <citation type="submission" date="2016-10" db="EMBL/GenBank/DDBJ databases">
        <authorList>
            <person name="de Groot N.N."/>
        </authorList>
    </citation>
    <scope>NUCLEOTIDE SEQUENCE [LARGE SCALE GENOMIC DNA]</scope>
    <source>
        <strain evidence="2">UNC267MFSha1.1M11</strain>
    </source>
</reference>
<dbReference type="Proteomes" id="UP000515498">
    <property type="component" value="Chromosome"/>
</dbReference>
<dbReference type="RefSeq" id="WP_090362716.1">
    <property type="nucleotide sequence ID" value="NZ_CP059894.1"/>
</dbReference>
<dbReference type="Pfam" id="PF19457">
    <property type="entry name" value="DUF5994"/>
    <property type="match status" value="1"/>
</dbReference>
<gene>
    <name evidence="1" type="ORF">HZU40_29215</name>
    <name evidence="2" type="ORF">SAMN02799620_05003</name>
</gene>
<dbReference type="KEGG" id="mflu:HZU40_29215"/>
<reference evidence="1 4" key="3">
    <citation type="submission" date="2020-07" db="EMBL/GenBank/DDBJ databases">
        <title>Draft genome sequence of four isobutane-metabolizing strains capable of cometabolically degrading diverse ether contaminants.</title>
        <authorList>
            <person name="Chen W."/>
            <person name="Faulkner N."/>
            <person name="Smith C."/>
            <person name="Hyman M."/>
        </authorList>
    </citation>
    <scope>NUCLEOTIDE SEQUENCE [LARGE SCALE GENOMIC DNA]</scope>
    <source>
        <strain evidence="1 4">2A</strain>
    </source>
</reference>
<dbReference type="AlphaFoldDB" id="A0A1G4WUV5"/>
<protein>
    <submittedName>
        <fullName evidence="2">Uncharacterized protein</fullName>
    </submittedName>
</protein>
<evidence type="ECO:0000313" key="1">
    <source>
        <dbReference type="EMBL" id="QNJ92199.1"/>
    </source>
</evidence>
<evidence type="ECO:0000313" key="2">
    <source>
        <dbReference type="EMBL" id="SCX30102.1"/>
    </source>
</evidence>
<dbReference type="Proteomes" id="UP000199707">
    <property type="component" value="Unassembled WGS sequence"/>
</dbReference>
<organism evidence="2 3">
    <name type="scientific">Mycolicibacterium fluoranthenivorans</name>
    <dbReference type="NCBI Taxonomy" id="258505"/>
    <lineage>
        <taxon>Bacteria</taxon>
        <taxon>Bacillati</taxon>
        <taxon>Actinomycetota</taxon>
        <taxon>Actinomycetes</taxon>
        <taxon>Mycobacteriales</taxon>
        <taxon>Mycobacteriaceae</taxon>
        <taxon>Mycolicibacterium</taxon>
    </lineage>
</organism>
<dbReference type="STRING" id="1502745.SAMN02799620_05003"/>
<name>A0A1G4WUV5_9MYCO</name>
<evidence type="ECO:0000313" key="4">
    <source>
        <dbReference type="Proteomes" id="UP000515498"/>
    </source>
</evidence>
<dbReference type="EMBL" id="CP059894">
    <property type="protein sequence ID" value="QNJ92199.1"/>
    <property type="molecule type" value="Genomic_DNA"/>
</dbReference>
<sequence length="147" mass="15619">MADDDAHAALIARLALSNHPGLQGTVAGAWWPCDRQLGTGLADLVAVLGLRIGPVRRVLYDPIWWDTAPARLIRGSTSVPVDAYSLIARDTLYLMGTHNRHSLLFVVPPAATELDARLVLAAVATAASPPSVQTLRAILGGGRARQK</sequence>
<evidence type="ECO:0000313" key="3">
    <source>
        <dbReference type="Proteomes" id="UP000199707"/>
    </source>
</evidence>
<dbReference type="EMBL" id="FMUB01000011">
    <property type="protein sequence ID" value="SCX30102.1"/>
    <property type="molecule type" value="Genomic_DNA"/>
</dbReference>
<reference evidence="3" key="1">
    <citation type="submission" date="2016-10" db="EMBL/GenBank/DDBJ databases">
        <authorList>
            <person name="Varghese N."/>
            <person name="Submissions S."/>
        </authorList>
    </citation>
    <scope>NUCLEOTIDE SEQUENCE [LARGE SCALE GENOMIC DNA]</scope>
    <source>
        <strain evidence="3">UNC267MFSha1.1M11</strain>
    </source>
</reference>
<accession>A0A1G4WUV5</accession>
<dbReference type="InterPro" id="IPR046036">
    <property type="entry name" value="DUF5994"/>
</dbReference>
<proteinExistence type="predicted"/>